<evidence type="ECO:0000313" key="3">
    <source>
        <dbReference type="Proteomes" id="UP000198744"/>
    </source>
</evidence>
<keyword evidence="1" id="KW-0175">Coiled coil</keyword>
<dbReference type="STRING" id="43775.SAMN04489760_12930"/>
<evidence type="ECO:0000313" key="2">
    <source>
        <dbReference type="EMBL" id="SEM64300.1"/>
    </source>
</evidence>
<protein>
    <submittedName>
        <fullName evidence="2">Uncharacterized protein</fullName>
    </submittedName>
</protein>
<name>A0A1H8A0Q7_9BACT</name>
<feature type="coiled-coil region" evidence="1">
    <location>
        <begin position="4"/>
        <end position="31"/>
    </location>
</feature>
<keyword evidence="3" id="KW-1185">Reference proteome</keyword>
<dbReference type="Proteomes" id="UP000198744">
    <property type="component" value="Unassembled WGS sequence"/>
</dbReference>
<proteinExistence type="predicted"/>
<gene>
    <name evidence="2" type="ORF">SAMN04489760_12930</name>
</gene>
<organism evidence="2 3">
    <name type="scientific">Syntrophus gentianae</name>
    <dbReference type="NCBI Taxonomy" id="43775"/>
    <lineage>
        <taxon>Bacteria</taxon>
        <taxon>Pseudomonadati</taxon>
        <taxon>Thermodesulfobacteriota</taxon>
        <taxon>Syntrophia</taxon>
        <taxon>Syntrophales</taxon>
        <taxon>Syntrophaceae</taxon>
        <taxon>Syntrophus</taxon>
    </lineage>
</organism>
<dbReference type="EMBL" id="FOBS01000029">
    <property type="protein sequence ID" value="SEM64300.1"/>
    <property type="molecule type" value="Genomic_DNA"/>
</dbReference>
<accession>A0A1H8A0Q7</accession>
<evidence type="ECO:0000256" key="1">
    <source>
        <dbReference type="SAM" id="Coils"/>
    </source>
</evidence>
<dbReference type="AlphaFoldDB" id="A0A1H8A0Q7"/>
<dbReference type="RefSeq" id="WP_093884467.1">
    <property type="nucleotide sequence ID" value="NZ_FOBS01000029.1"/>
</dbReference>
<reference evidence="2 3" key="1">
    <citation type="submission" date="2016-10" db="EMBL/GenBank/DDBJ databases">
        <authorList>
            <person name="de Groot N.N."/>
        </authorList>
    </citation>
    <scope>NUCLEOTIDE SEQUENCE [LARGE SCALE GENOMIC DNA]</scope>
    <source>
        <strain evidence="2 3">DSM 8423</strain>
    </source>
</reference>
<dbReference type="OrthoDB" id="5421670at2"/>
<sequence length="89" mass="10042">MNPYDLLARNLEEIQAALKDQESLLDCLRKGGDIPVLSSCVSGSCPHRQKFKETLLDAISVLEESRKSFRSKQLEALRKKLTRVLVEIA</sequence>